<dbReference type="VEuPathDB" id="TrichDB:TRFO_21610"/>
<dbReference type="GeneID" id="94836788"/>
<dbReference type="InterPro" id="IPR044066">
    <property type="entry name" value="TRIAD_supradom"/>
</dbReference>
<evidence type="ECO:0000313" key="10">
    <source>
        <dbReference type="EMBL" id="OHT09549.1"/>
    </source>
</evidence>
<feature type="region of interest" description="Disordered" evidence="8">
    <location>
        <begin position="228"/>
        <end position="250"/>
    </location>
</feature>
<dbReference type="PROSITE" id="PS51873">
    <property type="entry name" value="TRIAD"/>
    <property type="match status" value="1"/>
</dbReference>
<comment type="caution">
    <text evidence="10">The sequence shown here is derived from an EMBL/GenBank/DDBJ whole genome shotgun (WGS) entry which is preliminary data.</text>
</comment>
<gene>
    <name evidence="10" type="ORF">TRFO_21610</name>
</gene>
<feature type="domain" description="RING-type" evidence="9">
    <location>
        <begin position="8"/>
        <end position="219"/>
    </location>
</feature>
<dbReference type="Gene3D" id="3.30.40.10">
    <property type="entry name" value="Zinc/RING finger domain, C3HC4 (zinc finger)"/>
    <property type="match status" value="1"/>
</dbReference>
<dbReference type="Pfam" id="PF01485">
    <property type="entry name" value="IBR"/>
    <property type="match status" value="1"/>
</dbReference>
<keyword evidence="5" id="KW-0863">Zinc-finger</keyword>
<dbReference type="InterPro" id="IPR013083">
    <property type="entry name" value="Znf_RING/FYVE/PHD"/>
</dbReference>
<evidence type="ECO:0000256" key="2">
    <source>
        <dbReference type="ARBA" id="ARBA00022679"/>
    </source>
</evidence>
<dbReference type="GO" id="GO:0016740">
    <property type="term" value="F:transferase activity"/>
    <property type="evidence" value="ECO:0007669"/>
    <property type="project" value="UniProtKB-KW"/>
</dbReference>
<evidence type="ECO:0000256" key="8">
    <source>
        <dbReference type="SAM" id="MobiDB-lite"/>
    </source>
</evidence>
<accession>A0A1J4KJL7</accession>
<keyword evidence="7" id="KW-0862">Zinc</keyword>
<proteinExistence type="predicted"/>
<evidence type="ECO:0000256" key="1">
    <source>
        <dbReference type="ARBA" id="ARBA00004906"/>
    </source>
</evidence>
<dbReference type="PANTHER" id="PTHR22770:SF47">
    <property type="entry name" value="E3 UBIQUITIN-PROTEIN LIGASE RNF216"/>
    <property type="match status" value="1"/>
</dbReference>
<keyword evidence="2" id="KW-0808">Transferase</keyword>
<evidence type="ECO:0000313" key="11">
    <source>
        <dbReference type="Proteomes" id="UP000179807"/>
    </source>
</evidence>
<sequence>MQKKASCRIFICSCCCGKKNIKYRIRCTNGHEFCTQCVRSYVTSQVTMGSSSNKCIAMHAEECTGKIPYDELKKAVPESLLKNWDRIDSINELRRAGVKNLVTCAHCGHTFQLFNKNRYLIKTCPTCGRGTCVKCGQPAHLGISCQKVRQKLEMRSNGVNFCPKCYTCFIRESGCNRIQCTSCGTYFCYLCHLILNPNDGYRHFSDAKIIPKGKCKLYSREHTKKFLKMPLNNNEQNNNEQNNNEQNNNEQNIDETIETITPEDFEYSQNFSCNECGCGERATSSNCELSNNSTIQTVINDQTSSTPSFGDKSESPEVTPQFFFEFKVQEDK</sequence>
<dbReference type="AlphaFoldDB" id="A0A1J4KJL7"/>
<comment type="pathway">
    <text evidence="1">Protein modification; protein ubiquitination.</text>
</comment>
<evidence type="ECO:0000256" key="5">
    <source>
        <dbReference type="ARBA" id="ARBA00022771"/>
    </source>
</evidence>
<keyword evidence="4" id="KW-0677">Repeat</keyword>
<dbReference type="InterPro" id="IPR002867">
    <property type="entry name" value="IBR_dom"/>
</dbReference>
<feature type="compositionally biased region" description="Low complexity" evidence="8">
    <location>
        <begin position="232"/>
        <end position="250"/>
    </location>
</feature>
<dbReference type="OrthoDB" id="10009520at2759"/>
<dbReference type="Proteomes" id="UP000179807">
    <property type="component" value="Unassembled WGS sequence"/>
</dbReference>
<protein>
    <recommendedName>
        <fullName evidence="9">RING-type domain-containing protein</fullName>
    </recommendedName>
</protein>
<keyword evidence="11" id="KW-1185">Reference proteome</keyword>
<evidence type="ECO:0000259" key="9">
    <source>
        <dbReference type="PROSITE" id="PS51873"/>
    </source>
</evidence>
<dbReference type="Pfam" id="PF26200">
    <property type="entry name" value="Rcat_RNF216"/>
    <property type="match status" value="1"/>
</dbReference>
<dbReference type="GO" id="GO:0008270">
    <property type="term" value="F:zinc ion binding"/>
    <property type="evidence" value="ECO:0007669"/>
    <property type="project" value="UniProtKB-KW"/>
</dbReference>
<evidence type="ECO:0000256" key="7">
    <source>
        <dbReference type="ARBA" id="ARBA00022833"/>
    </source>
</evidence>
<evidence type="ECO:0000256" key="4">
    <source>
        <dbReference type="ARBA" id="ARBA00022737"/>
    </source>
</evidence>
<reference evidence="10" key="1">
    <citation type="submission" date="2016-10" db="EMBL/GenBank/DDBJ databases">
        <authorList>
            <person name="Benchimol M."/>
            <person name="Almeida L.G."/>
            <person name="Vasconcelos A.T."/>
            <person name="Perreira-Neves A."/>
            <person name="Rosa I.A."/>
            <person name="Tasca T."/>
            <person name="Bogo M.R."/>
            <person name="de Souza W."/>
        </authorList>
    </citation>
    <scope>NUCLEOTIDE SEQUENCE [LARGE SCALE GENOMIC DNA]</scope>
    <source>
        <strain evidence="10">K</strain>
    </source>
</reference>
<dbReference type="InterPro" id="IPR051628">
    <property type="entry name" value="LUBAC_E3_Ligases"/>
</dbReference>
<keyword evidence="3" id="KW-0479">Metal-binding</keyword>
<organism evidence="10 11">
    <name type="scientific">Tritrichomonas foetus</name>
    <dbReference type="NCBI Taxonomy" id="1144522"/>
    <lineage>
        <taxon>Eukaryota</taxon>
        <taxon>Metamonada</taxon>
        <taxon>Parabasalia</taxon>
        <taxon>Tritrichomonadida</taxon>
        <taxon>Tritrichomonadidae</taxon>
        <taxon>Tritrichomonas</taxon>
    </lineage>
</organism>
<dbReference type="Gene3D" id="1.20.120.1750">
    <property type="match status" value="1"/>
</dbReference>
<dbReference type="RefSeq" id="XP_068362685.1">
    <property type="nucleotide sequence ID" value="XM_068502084.1"/>
</dbReference>
<dbReference type="SUPFAM" id="SSF57850">
    <property type="entry name" value="RING/U-box"/>
    <property type="match status" value="2"/>
</dbReference>
<evidence type="ECO:0000256" key="3">
    <source>
        <dbReference type="ARBA" id="ARBA00022723"/>
    </source>
</evidence>
<dbReference type="EMBL" id="MLAK01000637">
    <property type="protein sequence ID" value="OHT09549.1"/>
    <property type="molecule type" value="Genomic_DNA"/>
</dbReference>
<name>A0A1J4KJL7_9EUKA</name>
<keyword evidence="6" id="KW-0833">Ubl conjugation pathway</keyword>
<dbReference type="SMART" id="SM00647">
    <property type="entry name" value="IBR"/>
    <property type="match status" value="2"/>
</dbReference>
<dbReference type="PANTHER" id="PTHR22770">
    <property type="entry name" value="UBIQUITIN CONJUGATING ENZYME 7 INTERACTING PROTEIN-RELATED"/>
    <property type="match status" value="1"/>
</dbReference>
<evidence type="ECO:0000256" key="6">
    <source>
        <dbReference type="ARBA" id="ARBA00022786"/>
    </source>
</evidence>